<dbReference type="Gene3D" id="1.10.10.10">
    <property type="entry name" value="Winged helix-like DNA-binding domain superfamily/Winged helix DNA-binding domain"/>
    <property type="match status" value="1"/>
</dbReference>
<organism evidence="6">
    <name type="scientific">Glycine max</name>
    <name type="common">Soybean</name>
    <name type="synonym">Glycine hispida</name>
    <dbReference type="NCBI Taxonomy" id="3847"/>
    <lineage>
        <taxon>Eukaryota</taxon>
        <taxon>Viridiplantae</taxon>
        <taxon>Streptophyta</taxon>
        <taxon>Embryophyta</taxon>
        <taxon>Tracheophyta</taxon>
        <taxon>Spermatophyta</taxon>
        <taxon>Magnoliopsida</taxon>
        <taxon>eudicotyledons</taxon>
        <taxon>Gunneridae</taxon>
        <taxon>Pentapetalae</taxon>
        <taxon>rosids</taxon>
        <taxon>fabids</taxon>
        <taxon>Fabales</taxon>
        <taxon>Fabaceae</taxon>
        <taxon>Papilionoideae</taxon>
        <taxon>50 kb inversion clade</taxon>
        <taxon>NPAAA clade</taxon>
        <taxon>indigoferoid/millettioid clade</taxon>
        <taxon>Phaseoleae</taxon>
        <taxon>Glycine</taxon>
        <taxon>Glycine subgen. Soja</taxon>
    </lineage>
</organism>
<evidence type="ECO:0000313" key="8">
    <source>
        <dbReference type="Proteomes" id="UP000008827"/>
    </source>
</evidence>
<reference evidence="6" key="3">
    <citation type="submission" date="2018-07" db="EMBL/GenBank/DDBJ databases">
        <title>WGS assembly of Glycine max.</title>
        <authorList>
            <person name="Schmutz J."/>
            <person name="Cannon S."/>
            <person name="Schlueter J."/>
            <person name="Ma J."/>
            <person name="Mitros T."/>
            <person name="Nelson W."/>
            <person name="Hyten D."/>
            <person name="Song Q."/>
            <person name="Thelen J."/>
            <person name="Cheng J."/>
            <person name="Xu D."/>
            <person name="Hellsten U."/>
            <person name="May G."/>
            <person name="Yu Y."/>
            <person name="Sakurai T."/>
            <person name="Umezawa T."/>
            <person name="Bhattacharyya M."/>
            <person name="Sandhu D."/>
            <person name="Valliyodan B."/>
            <person name="Lindquist E."/>
            <person name="Peto M."/>
            <person name="Grant D."/>
            <person name="Shu S."/>
            <person name="Goodstein D."/>
            <person name="Barry K."/>
            <person name="Futrell-Griggs M."/>
            <person name="Abernathy B."/>
            <person name="Du J."/>
            <person name="Tian Z."/>
            <person name="Zhu L."/>
            <person name="Gill N."/>
            <person name="Joshi T."/>
            <person name="Libault M."/>
            <person name="Sethuraman A."/>
            <person name="Zhang X."/>
            <person name="Shinozaki K."/>
            <person name="Nguyen H."/>
            <person name="Wing R."/>
            <person name="Cregan P."/>
            <person name="Specht J."/>
            <person name="Grimwood J."/>
            <person name="Rokhsar D."/>
            <person name="Stacey G."/>
            <person name="Shoemaker R."/>
            <person name="Jackson S."/>
        </authorList>
    </citation>
    <scope>NUCLEOTIDE SEQUENCE</scope>
    <source>
        <tissue evidence="6">Callus</tissue>
    </source>
</reference>
<dbReference type="Gene3D" id="3.80.10.10">
    <property type="entry name" value="Ribonuclease Inhibitor"/>
    <property type="match status" value="1"/>
</dbReference>
<dbReference type="PANTHER" id="PTHR23155:SF1052">
    <property type="entry name" value="DISEASE RESISTANCE PROTEIN RPM1"/>
    <property type="match status" value="1"/>
</dbReference>
<dbReference type="Pfam" id="PF23559">
    <property type="entry name" value="WHD_DRP"/>
    <property type="match status" value="1"/>
</dbReference>
<dbReference type="PRINTS" id="PR00364">
    <property type="entry name" value="DISEASERSIST"/>
</dbReference>
<dbReference type="Gramene" id="KRH46576">
    <property type="protein sequence ID" value="KRH46576"/>
    <property type="gene ID" value="GLYMA_08G343400"/>
</dbReference>
<dbReference type="InterPro" id="IPR058922">
    <property type="entry name" value="WHD_DRP"/>
</dbReference>
<proteinExistence type="predicted"/>
<dbReference type="InterPro" id="IPR002182">
    <property type="entry name" value="NB-ARC"/>
</dbReference>
<accession>A0A0R0IWK9</accession>
<dbReference type="InterPro" id="IPR044974">
    <property type="entry name" value="Disease_R_plants"/>
</dbReference>
<dbReference type="Gene3D" id="1.10.8.430">
    <property type="entry name" value="Helical domain of apoptotic protease-activating factors"/>
    <property type="match status" value="1"/>
</dbReference>
<evidence type="ECO:0000259" key="4">
    <source>
        <dbReference type="Pfam" id="PF23559"/>
    </source>
</evidence>
<evidence type="ECO:0000313" key="6">
    <source>
        <dbReference type="EMBL" id="KRH46576.1"/>
    </source>
</evidence>
<dbReference type="Gene3D" id="3.40.50.300">
    <property type="entry name" value="P-loop containing nucleotide triphosphate hydrolases"/>
    <property type="match status" value="1"/>
</dbReference>
<dbReference type="InterPro" id="IPR042197">
    <property type="entry name" value="Apaf_helical"/>
</dbReference>
<evidence type="ECO:0000259" key="3">
    <source>
        <dbReference type="Pfam" id="PF00931"/>
    </source>
</evidence>
<dbReference type="InterPro" id="IPR036388">
    <property type="entry name" value="WH-like_DNA-bd_sf"/>
</dbReference>
<sequence>MNQTVFQDFINDADKVAEAEEDDGKQAAFRMEDVIDEYMMIFSEEKQPEDDPRCAALLSYKIQDAKSLVRVERDGFRSYFPSEKRTNNSRGNQNVTWLKLRMDPFFIEEDQIVDLDDPRYRLRKGRKEPSVISVVGILRVGKTTLSKQVFDQVHNDFECHALITMSQSYTVQELLRDITNNLCKEKTEDPPKDVSTMDQRLFTEESKKPLGRILITTRDEKVVEFCKKYSFVEYSYNGRCPEELKDTALEIVRKFKGLPLAIVAIGGLFSKKDEKLERNSELNSIPKILSLSYDDLPMNLRSCLLYFRMYLEDYEVKFDRLIRQWIAEGFVKHETGKLSLVQVSSFTIDGKVTRCRVHDLMHDMILSKVKDTWFCQYIGGHDQTMSKNPHKLHDIKVLDFEFARLPYVPENLGNLIHLKYLSFRYTWIKSLPKSIETHVSEMPEEISKLRKLRHRLGDKISSIVSHGGMTFLQNKPSLRVDDDGVVIRELVKLKQLRELAVLDFRAKHEKTLCSLINNMQLLEVLGIATTGGSEVIDLHITSPMPTFRNLVLYAKLKIKLINDPLELSLKDMPRLMFLSLRDNAYEGETLHFQCGGFQKLKKLQLISLLKLNSILIDRGALCSLEYFDLKSLSQLKTVPFGNQHLEKT</sequence>
<dbReference type="GO" id="GO:0043531">
    <property type="term" value="F:ADP binding"/>
    <property type="evidence" value="ECO:0007669"/>
    <property type="project" value="InterPro"/>
</dbReference>
<dbReference type="InterPro" id="IPR027417">
    <property type="entry name" value="P-loop_NTPase"/>
</dbReference>
<keyword evidence="2" id="KW-0611">Plant defense</keyword>
<keyword evidence="1" id="KW-0677">Repeat</keyword>
<dbReference type="Pfam" id="PF00931">
    <property type="entry name" value="NB-ARC"/>
    <property type="match status" value="1"/>
</dbReference>
<feature type="domain" description="NB-ARC" evidence="3">
    <location>
        <begin position="123"/>
        <end position="196"/>
    </location>
</feature>
<dbReference type="EnsemblPlants" id="KRH46576">
    <property type="protein sequence ID" value="KRH46576"/>
    <property type="gene ID" value="GLYMA_08G343400"/>
</dbReference>
<dbReference type="SUPFAM" id="SSF52058">
    <property type="entry name" value="L domain-like"/>
    <property type="match status" value="1"/>
</dbReference>
<evidence type="ECO:0000259" key="5">
    <source>
        <dbReference type="Pfam" id="PF23598"/>
    </source>
</evidence>
<dbReference type="AlphaFoldDB" id="A0A0R0IWK9"/>
<evidence type="ECO:0000256" key="2">
    <source>
        <dbReference type="ARBA" id="ARBA00022821"/>
    </source>
</evidence>
<dbReference type="EMBL" id="CM000841">
    <property type="protein sequence ID" value="KRH46576.1"/>
    <property type="molecule type" value="Genomic_DNA"/>
</dbReference>
<gene>
    <name evidence="6" type="ORF">GLYMA_08G343400</name>
</gene>
<dbReference type="STRING" id="3847.A0A0R0IWK9"/>
<dbReference type="InterPro" id="IPR055414">
    <property type="entry name" value="LRR_R13L4/SHOC2-like"/>
</dbReference>
<feature type="domain" description="Disease resistance protein winged helix" evidence="4">
    <location>
        <begin position="310"/>
        <end position="365"/>
    </location>
</feature>
<protein>
    <submittedName>
        <fullName evidence="6 7">Uncharacterized protein</fullName>
    </submittedName>
</protein>
<dbReference type="GO" id="GO:0098542">
    <property type="term" value="P:defense response to other organism"/>
    <property type="evidence" value="ECO:0000318"/>
    <property type="project" value="GO_Central"/>
</dbReference>
<dbReference type="InterPro" id="IPR032675">
    <property type="entry name" value="LRR_dom_sf"/>
</dbReference>
<dbReference type="PANTHER" id="PTHR23155">
    <property type="entry name" value="DISEASE RESISTANCE PROTEIN RP"/>
    <property type="match status" value="1"/>
</dbReference>
<dbReference type="InParanoid" id="A0A0R0IWK9"/>
<evidence type="ECO:0000256" key="1">
    <source>
        <dbReference type="ARBA" id="ARBA00022737"/>
    </source>
</evidence>
<reference evidence="6 7" key="1">
    <citation type="journal article" date="2010" name="Nature">
        <title>Genome sequence of the palaeopolyploid soybean.</title>
        <authorList>
            <person name="Schmutz J."/>
            <person name="Cannon S.B."/>
            <person name="Schlueter J."/>
            <person name="Ma J."/>
            <person name="Mitros T."/>
            <person name="Nelson W."/>
            <person name="Hyten D.L."/>
            <person name="Song Q."/>
            <person name="Thelen J.J."/>
            <person name="Cheng J."/>
            <person name="Xu D."/>
            <person name="Hellsten U."/>
            <person name="May G.D."/>
            <person name="Yu Y."/>
            <person name="Sakurai T."/>
            <person name="Umezawa T."/>
            <person name="Bhattacharyya M.K."/>
            <person name="Sandhu D."/>
            <person name="Valliyodan B."/>
            <person name="Lindquist E."/>
            <person name="Peto M."/>
            <person name="Grant D."/>
            <person name="Shu S."/>
            <person name="Goodstein D."/>
            <person name="Barry K."/>
            <person name="Futrell-Griggs M."/>
            <person name="Abernathy B."/>
            <person name="Du J."/>
            <person name="Tian Z."/>
            <person name="Zhu L."/>
            <person name="Gill N."/>
            <person name="Joshi T."/>
            <person name="Libault M."/>
            <person name="Sethuraman A."/>
            <person name="Zhang X.-C."/>
            <person name="Shinozaki K."/>
            <person name="Nguyen H.T."/>
            <person name="Wing R.A."/>
            <person name="Cregan P."/>
            <person name="Specht J."/>
            <person name="Grimwood J."/>
            <person name="Rokhsar D."/>
            <person name="Stacey G."/>
            <person name="Shoemaker R.C."/>
            <person name="Jackson S.A."/>
        </authorList>
    </citation>
    <scope>NUCLEOTIDE SEQUENCE</scope>
    <source>
        <strain evidence="7">cv. Williams 82</strain>
        <tissue evidence="6">Callus</tissue>
    </source>
</reference>
<dbReference type="Proteomes" id="UP000008827">
    <property type="component" value="Chromosome 8"/>
</dbReference>
<dbReference type="SUPFAM" id="SSF52540">
    <property type="entry name" value="P-loop containing nucleoside triphosphate hydrolases"/>
    <property type="match status" value="1"/>
</dbReference>
<evidence type="ECO:0000313" key="7">
    <source>
        <dbReference type="EnsemblPlants" id="KRH46576"/>
    </source>
</evidence>
<feature type="domain" description="Disease resistance R13L4/SHOC-2-like LRR" evidence="5">
    <location>
        <begin position="390"/>
        <end position="553"/>
    </location>
</feature>
<keyword evidence="8" id="KW-1185">Reference proteome</keyword>
<name>A0A0R0IWK9_SOYBN</name>
<reference evidence="7" key="2">
    <citation type="submission" date="2018-02" db="UniProtKB">
        <authorList>
            <consortium name="EnsemblPlants"/>
        </authorList>
    </citation>
    <scope>IDENTIFICATION</scope>
    <source>
        <strain evidence="7">Williams 82</strain>
    </source>
</reference>
<dbReference type="Pfam" id="PF23598">
    <property type="entry name" value="LRR_14"/>
    <property type="match status" value="1"/>
</dbReference>